<proteinExistence type="predicted"/>
<dbReference type="RefSeq" id="WP_052565239.1">
    <property type="nucleotide sequence ID" value="NZ_BAFN01000001.1"/>
</dbReference>
<name>A0ABQ0K2R3_9BACT</name>
<keyword evidence="1" id="KW-0812">Transmembrane</keyword>
<organism evidence="2 3">
    <name type="scientific">Candidatus Brocadia sinica JPN1</name>
    <dbReference type="NCBI Taxonomy" id="1197129"/>
    <lineage>
        <taxon>Bacteria</taxon>
        <taxon>Pseudomonadati</taxon>
        <taxon>Planctomycetota</taxon>
        <taxon>Candidatus Brocadiia</taxon>
        <taxon>Candidatus Brocadiales</taxon>
        <taxon>Candidatus Brocadiaceae</taxon>
        <taxon>Candidatus Brocadia</taxon>
    </lineage>
</organism>
<evidence type="ECO:0000256" key="1">
    <source>
        <dbReference type="SAM" id="Phobius"/>
    </source>
</evidence>
<keyword evidence="3" id="KW-1185">Reference proteome</keyword>
<keyword evidence="1" id="KW-1133">Transmembrane helix</keyword>
<keyword evidence="1" id="KW-0472">Membrane</keyword>
<evidence type="ECO:0000313" key="2">
    <source>
        <dbReference type="EMBL" id="GAN35188.1"/>
    </source>
</evidence>
<protein>
    <submittedName>
        <fullName evidence="2">Integral membrane protein</fullName>
    </submittedName>
</protein>
<dbReference type="Proteomes" id="UP000032309">
    <property type="component" value="Unassembled WGS sequence"/>
</dbReference>
<comment type="caution">
    <text evidence="2">The sequence shown here is derived from an EMBL/GenBank/DDBJ whole genome shotgun (WGS) entry which is preliminary data.</text>
</comment>
<dbReference type="EMBL" id="BAFN01000001">
    <property type="protein sequence ID" value="GAN35188.1"/>
    <property type="molecule type" value="Genomic_DNA"/>
</dbReference>
<reference evidence="3" key="1">
    <citation type="journal article" date="2015" name="Genome Announc.">
        <title>Draft Genome Sequence of an Anaerobic Ammonium-Oxidizing Bacterium, "Candidatus Brocadia sinica".</title>
        <authorList>
            <person name="Oshiki M."/>
            <person name="Shinyako-Hata K."/>
            <person name="Satoh H."/>
            <person name="Okabe S."/>
        </authorList>
    </citation>
    <scope>NUCLEOTIDE SEQUENCE [LARGE SCALE GENOMIC DNA]</scope>
    <source>
        <strain evidence="3">JPN1</strain>
    </source>
</reference>
<accession>A0ABQ0K2R3</accession>
<sequence length="83" mass="9246">MKMRLFITLLFVTFFTAKVVFGQEANPDILSIPQRIGNFLGGASPFIIIGLGILLIFVQQLAKFIGIILLIIGVVRLVLFFIH</sequence>
<evidence type="ECO:0000313" key="3">
    <source>
        <dbReference type="Proteomes" id="UP000032309"/>
    </source>
</evidence>
<feature type="transmembrane region" description="Helical" evidence="1">
    <location>
        <begin position="38"/>
        <end position="57"/>
    </location>
</feature>
<gene>
    <name evidence="2" type="ORF">BROSI_A3736</name>
</gene>
<feature type="transmembrane region" description="Helical" evidence="1">
    <location>
        <begin position="64"/>
        <end position="82"/>
    </location>
</feature>